<feature type="transmembrane region" description="Helical" evidence="8">
    <location>
        <begin position="20"/>
        <end position="41"/>
    </location>
</feature>
<evidence type="ECO:0000313" key="10">
    <source>
        <dbReference type="EMBL" id="WIA15443.1"/>
    </source>
</evidence>
<accession>A0ABY8U463</accession>
<feature type="transmembrane region" description="Helical" evidence="8">
    <location>
        <begin position="302"/>
        <end position="321"/>
    </location>
</feature>
<dbReference type="PANTHER" id="PTHR22950">
    <property type="entry name" value="AMINO ACID TRANSPORTER"/>
    <property type="match status" value="1"/>
</dbReference>
<organism evidence="10 11">
    <name type="scientific">Tetradesmus obliquus</name>
    <name type="common">Green alga</name>
    <name type="synonym">Acutodesmus obliquus</name>
    <dbReference type="NCBI Taxonomy" id="3088"/>
    <lineage>
        <taxon>Eukaryota</taxon>
        <taxon>Viridiplantae</taxon>
        <taxon>Chlorophyta</taxon>
        <taxon>core chlorophytes</taxon>
        <taxon>Chlorophyceae</taxon>
        <taxon>CS clade</taxon>
        <taxon>Sphaeropleales</taxon>
        <taxon>Scenedesmaceae</taxon>
        <taxon>Tetradesmus</taxon>
    </lineage>
</organism>
<feature type="transmembrane region" description="Helical" evidence="8">
    <location>
        <begin position="327"/>
        <end position="350"/>
    </location>
</feature>
<dbReference type="Proteomes" id="UP001244341">
    <property type="component" value="Chromosome 6b"/>
</dbReference>
<keyword evidence="5" id="KW-0029">Amino-acid transport</keyword>
<feature type="transmembrane region" description="Helical" evidence="8">
    <location>
        <begin position="130"/>
        <end position="156"/>
    </location>
</feature>
<sequence>MLSDMFGLGTLSLPGDFARLGWLPALLIFAWFAAMCAYSGSLYQRLSLRVPGAVVFDQIGRAALGTAGSAMVYGTIYASIFCVPIILHITCMETLRQTFYMYDISPAMACLIVTVLIVPLAQMHNIEDVAWVSIFGTVGMLLAMVVVVGKLVAIYATSPPAAPTELISTGQGLNSALVGAMDIAFAFGGQINWMRYITTMRQRNKFAAAASLTTGFMTCVYLVISVTGYSVFGAGIDLHKPISSVVGQDMWSVIMNAGIFLHCIIAYQVNVNVWCSLLLQLTNPKYAQELSHHHTEGWSKRSLWLAVTLLCIVVSAAIAYTLPFFSIVMAVIASLGDVMSMFGLPCLFALKLLKLRRFEMYSCWVLLVLAVALSGCGIFSSVQQLIQAYLGQR</sequence>
<feature type="transmembrane region" description="Helical" evidence="8">
    <location>
        <begin position="99"/>
        <end position="118"/>
    </location>
</feature>
<dbReference type="Pfam" id="PF01490">
    <property type="entry name" value="Aa_trans"/>
    <property type="match status" value="1"/>
</dbReference>
<evidence type="ECO:0000259" key="9">
    <source>
        <dbReference type="Pfam" id="PF01490"/>
    </source>
</evidence>
<reference evidence="10 11" key="1">
    <citation type="submission" date="2023-05" db="EMBL/GenBank/DDBJ databases">
        <title>A 100% complete, gapless, phased diploid assembly of the Scenedesmus obliquus UTEX 3031 genome.</title>
        <authorList>
            <person name="Biondi T.C."/>
            <person name="Hanschen E.R."/>
            <person name="Kwon T."/>
            <person name="Eng W."/>
            <person name="Kruse C.P.S."/>
            <person name="Koehler S.I."/>
            <person name="Kunde Y."/>
            <person name="Gleasner C.D."/>
            <person name="You Mak K.T."/>
            <person name="Polle J."/>
            <person name="Hovde B.T."/>
            <person name="Starkenburg S.R."/>
        </authorList>
    </citation>
    <scope>NUCLEOTIDE SEQUENCE [LARGE SCALE GENOMIC DNA]</scope>
    <source>
        <strain evidence="10 11">DOE0152z</strain>
    </source>
</reference>
<evidence type="ECO:0000256" key="8">
    <source>
        <dbReference type="SAM" id="Phobius"/>
    </source>
</evidence>
<keyword evidence="4 8" id="KW-0812">Transmembrane</keyword>
<proteinExistence type="inferred from homology"/>
<gene>
    <name evidence="10" type="ORF">OEZ85_002090</name>
</gene>
<feature type="transmembrane region" description="Helical" evidence="8">
    <location>
        <begin position="176"/>
        <end position="194"/>
    </location>
</feature>
<feature type="transmembrane region" description="Helical" evidence="8">
    <location>
        <begin position="206"/>
        <end position="232"/>
    </location>
</feature>
<keyword evidence="6 8" id="KW-1133">Transmembrane helix</keyword>
<evidence type="ECO:0000313" key="11">
    <source>
        <dbReference type="Proteomes" id="UP001244341"/>
    </source>
</evidence>
<evidence type="ECO:0000256" key="3">
    <source>
        <dbReference type="ARBA" id="ARBA00022448"/>
    </source>
</evidence>
<keyword evidence="3" id="KW-0813">Transport</keyword>
<evidence type="ECO:0000256" key="2">
    <source>
        <dbReference type="ARBA" id="ARBA00008066"/>
    </source>
</evidence>
<evidence type="ECO:0000256" key="7">
    <source>
        <dbReference type="ARBA" id="ARBA00023136"/>
    </source>
</evidence>
<evidence type="ECO:0000256" key="6">
    <source>
        <dbReference type="ARBA" id="ARBA00022989"/>
    </source>
</evidence>
<evidence type="ECO:0000256" key="4">
    <source>
        <dbReference type="ARBA" id="ARBA00022692"/>
    </source>
</evidence>
<evidence type="ECO:0000256" key="5">
    <source>
        <dbReference type="ARBA" id="ARBA00022970"/>
    </source>
</evidence>
<dbReference type="InterPro" id="IPR013057">
    <property type="entry name" value="AA_transpt_TM"/>
</dbReference>
<comment type="subcellular location">
    <subcellularLocation>
        <location evidence="1">Membrane</location>
        <topology evidence="1">Multi-pass membrane protein</topology>
    </subcellularLocation>
</comment>
<evidence type="ECO:0000256" key="1">
    <source>
        <dbReference type="ARBA" id="ARBA00004141"/>
    </source>
</evidence>
<dbReference type="PANTHER" id="PTHR22950:SF458">
    <property type="entry name" value="SODIUM-COUPLED NEUTRAL AMINO ACID TRANSPORTER 11-RELATED"/>
    <property type="match status" value="1"/>
</dbReference>
<name>A0ABY8U463_TETOB</name>
<keyword evidence="11" id="KW-1185">Reference proteome</keyword>
<feature type="domain" description="Amino acid transporter transmembrane" evidence="9">
    <location>
        <begin position="3"/>
        <end position="386"/>
    </location>
</feature>
<feature type="transmembrane region" description="Helical" evidence="8">
    <location>
        <begin position="259"/>
        <end position="281"/>
    </location>
</feature>
<dbReference type="EMBL" id="CP126213">
    <property type="protein sequence ID" value="WIA15443.1"/>
    <property type="molecule type" value="Genomic_DNA"/>
</dbReference>
<feature type="transmembrane region" description="Helical" evidence="8">
    <location>
        <begin position="62"/>
        <end position="87"/>
    </location>
</feature>
<keyword evidence="7 8" id="KW-0472">Membrane</keyword>
<feature type="transmembrane region" description="Helical" evidence="8">
    <location>
        <begin position="362"/>
        <end position="386"/>
    </location>
</feature>
<comment type="similarity">
    <text evidence="2">Belongs to the amino acid/polyamine transporter 2 family.</text>
</comment>
<protein>
    <recommendedName>
        <fullName evidence="9">Amino acid transporter transmembrane domain-containing protein</fullName>
    </recommendedName>
</protein>